<dbReference type="Gene3D" id="3.90.400.10">
    <property type="entry name" value="Oligo-1,6-glucosidase, Domain 2"/>
    <property type="match status" value="1"/>
</dbReference>
<dbReference type="Gene3D" id="3.20.20.80">
    <property type="entry name" value="Glycosidases"/>
    <property type="match status" value="2"/>
</dbReference>
<dbReference type="GO" id="GO:0004558">
    <property type="term" value="F:alpha-1,4-glucosidase activity"/>
    <property type="evidence" value="ECO:0007669"/>
    <property type="project" value="UniProtKB-EC"/>
</dbReference>
<evidence type="ECO:0000259" key="5">
    <source>
        <dbReference type="SMART" id="SM00642"/>
    </source>
</evidence>
<keyword evidence="4" id="KW-0812">Transmembrane</keyword>
<feature type="domain" description="Glycosyl hydrolase family 13 catalytic" evidence="5">
    <location>
        <begin position="524"/>
        <end position="1114"/>
    </location>
</feature>
<dbReference type="EMBL" id="SDOV01000005">
    <property type="protein sequence ID" value="KAH7640941.1"/>
    <property type="molecule type" value="Genomic_DNA"/>
</dbReference>
<comment type="catalytic activity">
    <reaction evidence="1">
        <text>Hydrolysis of terminal, non-reducing (1-&gt;4)-linked alpha-D-glucose residues with release of alpha-D-glucose.</text>
        <dbReference type="EC" id="3.2.1.20"/>
    </reaction>
</comment>
<dbReference type="PANTHER" id="PTHR10357:SF179">
    <property type="entry name" value="NEUTRAL AND BASIC AMINO ACID TRANSPORT PROTEIN RBAT"/>
    <property type="match status" value="1"/>
</dbReference>
<accession>A0A9D4SGN2</accession>
<organism evidence="6">
    <name type="scientific">Dermatophagoides farinae</name>
    <name type="common">American house dust mite</name>
    <dbReference type="NCBI Taxonomy" id="6954"/>
    <lineage>
        <taxon>Eukaryota</taxon>
        <taxon>Metazoa</taxon>
        <taxon>Ecdysozoa</taxon>
        <taxon>Arthropoda</taxon>
        <taxon>Chelicerata</taxon>
        <taxon>Arachnida</taxon>
        <taxon>Acari</taxon>
        <taxon>Acariformes</taxon>
        <taxon>Sarcoptiformes</taxon>
        <taxon>Astigmata</taxon>
        <taxon>Psoroptidia</taxon>
        <taxon>Analgoidea</taxon>
        <taxon>Pyroglyphidae</taxon>
        <taxon>Dermatophagoidinae</taxon>
        <taxon>Dermatophagoides</taxon>
    </lineage>
</organism>
<feature type="compositionally biased region" description="Low complexity" evidence="3">
    <location>
        <begin position="120"/>
        <end position="136"/>
    </location>
</feature>
<feature type="region of interest" description="Disordered" evidence="3">
    <location>
        <begin position="393"/>
        <end position="424"/>
    </location>
</feature>
<feature type="transmembrane region" description="Helical" evidence="4">
    <location>
        <begin position="1030"/>
        <end position="1052"/>
    </location>
</feature>
<dbReference type="SMART" id="SM00642">
    <property type="entry name" value="Aamy"/>
    <property type="match status" value="1"/>
</dbReference>
<evidence type="ECO:0000256" key="1">
    <source>
        <dbReference type="ARBA" id="ARBA00001657"/>
    </source>
</evidence>
<sequence>MNVTNNLDFVGGGGDDDDDIICIKSSKSSIQTKGVSFLEYVEVSGDNDCDDNNVNKCNNINIENNGDDCNVQQTSIIRSSPSSIDMQQSSSSSSIHYHRSINNGQFHYEPLRPPAISSPLESISSTDNSNSSPSSLLSPLVSLDYHHHHHHHHQHHNPHHLANINATMHNPQMTQQYDSNIVNNMIQDRPSVIYKPVRSLIQYWPESHPHIPLSLPQNQYDAHPLDQQQQQQINQSSLLLHQSSICDTQILSMNSNNNINNNNNNVPMLLDHLISKSSSSDSDTNDSGTRLISDSYNDLIISASDTITTATTTNTTTATTTTTTINNNQNNHHVYLTSMNQIDTIVENHEPESMNLSSSSTAMNENNPNDLWIQVQGDLSKNLREKYLQNQSANNLDSVTNNNNNNSSSSNNNNNNNNSSSNRRKKNFQKFRRIGFERFGFNCPLSHRMTRIIIWSSITVCLSITLLIIWFSFLRYHHHHHHGGLWWLPRWLFGSTTTTNHYYQTRRYQFDQDPYWYHGTTFYEIFPASFKDSDGDGYGDFMGIVERVDYLRSLGINAIRLNSIFAAFDYPRYYDNVLNFYDVDPHLGNFQSFFKMIQVLHSNQIRVILELNPTITSDEHPWSMNRTTEYENYYYHHHSRRKSATTNKKNVKVTPPPPPAITTTMTQQKKKKTNTNDDDDVHHQHNYHHHHHRFDNLAANDNNGNDDDEGTPPGGRWLNWNNEAIPKHMLKVADFWLRYVDGLYLKNLEKIHVDFDGDDDNDNGNDNGDNIALSDSMMKKRREKILLDFLQRLRRIFDYHDQLYAKTNKITEMIKIPKKILICSSHLLSPLLSSVTAAKRRRRRRRQQHQQQQQQQTMFNGNNYSPSIPLHNNKQNEFRPEFDELDMNDFFDPTESTTISDEEDGYPKILANSHKMLPSSSSISSASKSLNHSLFSSSILNHQQQRNSITTTTTTTNFNNKSLIIKSSIRSIYHYFDLVHFELKLQPNRIDNIRDQMNYVFLNRPLDFPPIMWSIGGSTKHKRLVNRMNGTNYSLASLFVLAMMPGTISIFYGDEIGLSNVYDFRSHNVFIGSQLCPMAWSSESPNGNFSLPNVSTSSWLPIHPDYTHINVEKRSEMVKIVAELINFRLDFLYIDDLETKSLNQNQQFSTSSNNQNNKKNLLTKESKSSILNHRINYLFHYIDQTTIVLEQYFDRINPSKSSTMITTVDNHHRLMTGDDIDVLSKYKRYRYVVFANLGNETIVRDFSDKFHFSIIQMATNINRTSEFLIMKSLQLDPGEAMIVTVE</sequence>
<evidence type="ECO:0000256" key="4">
    <source>
        <dbReference type="SAM" id="Phobius"/>
    </source>
</evidence>
<dbReference type="InterPro" id="IPR006047">
    <property type="entry name" value="GH13_cat_dom"/>
</dbReference>
<evidence type="ECO:0000256" key="3">
    <source>
        <dbReference type="SAM" id="MobiDB-lite"/>
    </source>
</evidence>
<feature type="compositionally biased region" description="Polar residues" evidence="3">
    <location>
        <begin position="857"/>
        <end position="873"/>
    </location>
</feature>
<dbReference type="PANTHER" id="PTHR10357">
    <property type="entry name" value="ALPHA-AMYLASE FAMILY MEMBER"/>
    <property type="match status" value="1"/>
</dbReference>
<feature type="transmembrane region" description="Helical" evidence="4">
    <location>
        <begin position="452"/>
        <end position="473"/>
    </location>
</feature>
<feature type="compositionally biased region" description="Basic residues" evidence="3">
    <location>
        <begin position="838"/>
        <end position="848"/>
    </location>
</feature>
<feature type="region of interest" description="Disordered" evidence="3">
    <location>
        <begin position="638"/>
        <end position="715"/>
    </location>
</feature>
<proteinExistence type="predicted"/>
<keyword evidence="4" id="KW-0472">Membrane</keyword>
<gene>
    <name evidence="6" type="ORF">HUG17_8410</name>
</gene>
<protein>
    <recommendedName>
        <fullName evidence="2">alpha-glucosidase</fullName>
        <ecNumber evidence="2">3.2.1.20</ecNumber>
    </recommendedName>
</protein>
<dbReference type="SUPFAM" id="SSF51445">
    <property type="entry name" value="(Trans)glycosidases"/>
    <property type="match status" value="1"/>
</dbReference>
<evidence type="ECO:0000313" key="6">
    <source>
        <dbReference type="EMBL" id="KAH7640941.1"/>
    </source>
</evidence>
<name>A0A9D4SGN2_DERFA</name>
<feature type="compositionally biased region" description="Low complexity" evidence="3">
    <location>
        <begin position="401"/>
        <end position="421"/>
    </location>
</feature>
<dbReference type="InterPro" id="IPR017853">
    <property type="entry name" value="GH"/>
</dbReference>
<keyword evidence="4" id="KW-1133">Transmembrane helix</keyword>
<reference evidence="6" key="2">
    <citation type="journal article" date="2021" name="World Allergy Organ. J.">
        <title>Chromosome-level assembly of Dermatophagoides farinae genome and transcriptome reveals two novel allergens Der f 37 and Der f 39.</title>
        <authorList>
            <person name="Chen J."/>
            <person name="Cai Z."/>
            <person name="Fan D."/>
            <person name="Hu J."/>
            <person name="Hou Y."/>
            <person name="He Y."/>
            <person name="Zhang Z."/>
            <person name="Zhao Z."/>
            <person name="Gao P."/>
            <person name="Hu W."/>
            <person name="Sun J."/>
            <person name="Li J."/>
            <person name="Ji K."/>
        </authorList>
    </citation>
    <scope>NUCLEOTIDE SEQUENCE</scope>
    <source>
        <strain evidence="6">JKM2019</strain>
    </source>
</reference>
<reference evidence="6" key="1">
    <citation type="submission" date="2020-06" db="EMBL/GenBank/DDBJ databases">
        <authorList>
            <person name="Ji K."/>
            <person name="Li J."/>
        </authorList>
    </citation>
    <scope>NUCLEOTIDE SEQUENCE</scope>
    <source>
        <strain evidence="6">JKM2019</strain>
        <tissue evidence="6">Whole body</tissue>
    </source>
</reference>
<comment type="caution">
    <text evidence="6">The sequence shown here is derived from an EMBL/GenBank/DDBJ whole genome shotgun (WGS) entry which is preliminary data.</text>
</comment>
<dbReference type="GO" id="GO:0005975">
    <property type="term" value="P:carbohydrate metabolic process"/>
    <property type="evidence" value="ECO:0007669"/>
    <property type="project" value="InterPro"/>
</dbReference>
<feature type="region of interest" description="Disordered" evidence="3">
    <location>
        <begin position="837"/>
        <end position="874"/>
    </location>
</feature>
<dbReference type="EC" id="3.2.1.20" evidence="2"/>
<feature type="compositionally biased region" description="Basic residues" evidence="3">
    <location>
        <begin position="684"/>
        <end position="693"/>
    </location>
</feature>
<feature type="region of interest" description="Disordered" evidence="3">
    <location>
        <begin position="106"/>
        <end position="136"/>
    </location>
</feature>
<dbReference type="Pfam" id="PF00128">
    <property type="entry name" value="Alpha-amylase"/>
    <property type="match status" value="1"/>
</dbReference>
<dbReference type="InterPro" id="IPR045857">
    <property type="entry name" value="O16G_dom_2"/>
</dbReference>
<evidence type="ECO:0000256" key="2">
    <source>
        <dbReference type="ARBA" id="ARBA00012741"/>
    </source>
</evidence>
<dbReference type="Proteomes" id="UP000828236">
    <property type="component" value="Unassembled WGS sequence"/>
</dbReference>